<proteinExistence type="predicted"/>
<evidence type="ECO:0000313" key="1">
    <source>
        <dbReference type="EMBL" id="HGG99127.1"/>
    </source>
</evidence>
<comment type="caution">
    <text evidence="1">The sequence shown here is derived from an EMBL/GenBank/DDBJ whole genome shotgun (WGS) entry which is preliminary data.</text>
</comment>
<dbReference type="AlphaFoldDB" id="A0A7C4ELP2"/>
<accession>A0A7C4ELP2</accession>
<sequence>MAEKTNNMEGFEGVGELSEVERIALKMRQDIKRALLMSGATEEQAEKILKNAKITVTGDDGVERPLEN</sequence>
<dbReference type="EMBL" id="DTHO01000014">
    <property type="protein sequence ID" value="HGG99127.1"/>
    <property type="molecule type" value="Genomic_DNA"/>
</dbReference>
<reference evidence="1" key="1">
    <citation type="journal article" date="2020" name="mSystems">
        <title>Genome- and Community-Level Interaction Insights into Carbon Utilization and Element Cycling Functions of Hydrothermarchaeota in Hydrothermal Sediment.</title>
        <authorList>
            <person name="Zhou Z."/>
            <person name="Liu Y."/>
            <person name="Xu W."/>
            <person name="Pan J."/>
            <person name="Luo Z.H."/>
            <person name="Li M."/>
        </authorList>
    </citation>
    <scope>NUCLEOTIDE SEQUENCE [LARGE SCALE GENOMIC DNA]</scope>
    <source>
        <strain evidence="1">SpSt-788</strain>
    </source>
</reference>
<name>A0A7C4ELP2_9BACT</name>
<protein>
    <submittedName>
        <fullName evidence="1">Uncharacterized protein</fullName>
    </submittedName>
</protein>
<organism evidence="1">
    <name type="scientific">Thermodesulfovibrio aggregans</name>
    <dbReference type="NCBI Taxonomy" id="86166"/>
    <lineage>
        <taxon>Bacteria</taxon>
        <taxon>Pseudomonadati</taxon>
        <taxon>Nitrospirota</taxon>
        <taxon>Thermodesulfovibrionia</taxon>
        <taxon>Thermodesulfovibrionales</taxon>
        <taxon>Thermodesulfovibrionaceae</taxon>
        <taxon>Thermodesulfovibrio</taxon>
    </lineage>
</organism>
<gene>
    <name evidence="1" type="ORF">ENV75_01560</name>
</gene>